<protein>
    <submittedName>
        <fullName evidence="3">Crotonyl-CoA hydratase</fullName>
        <ecNumber evidence="3">4.2.1.150</ecNumber>
    </submittedName>
</protein>
<dbReference type="PANTHER" id="PTHR11941:SF54">
    <property type="entry name" value="ENOYL-COA HYDRATASE, MITOCHONDRIAL"/>
    <property type="match status" value="1"/>
</dbReference>
<dbReference type="EMBL" id="CADILD010000001">
    <property type="protein sequence ID" value="CAB3852485.1"/>
    <property type="molecule type" value="Genomic_DNA"/>
</dbReference>
<dbReference type="SUPFAM" id="SSF52096">
    <property type="entry name" value="ClpP/crotonase"/>
    <property type="match status" value="1"/>
</dbReference>
<dbReference type="InterPro" id="IPR018376">
    <property type="entry name" value="Enoyl-CoA_hyd/isom_CS"/>
</dbReference>
<dbReference type="GO" id="GO:0018812">
    <property type="term" value="F:3-hydroxyacyl-CoA dehydratase activity"/>
    <property type="evidence" value="ECO:0007669"/>
    <property type="project" value="UniProtKB-EC"/>
</dbReference>
<keyword evidence="3" id="KW-0456">Lyase</keyword>
<dbReference type="AlphaFoldDB" id="A0A6S7CUC4"/>
<dbReference type="Proteomes" id="UP000494105">
    <property type="component" value="Unassembled WGS sequence"/>
</dbReference>
<name>A0A6S7CUC4_9BURK</name>
<organism evidence="3 4">
    <name type="scientific">Achromobacter piechaudii</name>
    <dbReference type="NCBI Taxonomy" id="72556"/>
    <lineage>
        <taxon>Bacteria</taxon>
        <taxon>Pseudomonadati</taxon>
        <taxon>Pseudomonadota</taxon>
        <taxon>Betaproteobacteria</taxon>
        <taxon>Burkholderiales</taxon>
        <taxon>Alcaligenaceae</taxon>
        <taxon>Achromobacter</taxon>
    </lineage>
</organism>
<dbReference type="PANTHER" id="PTHR11941">
    <property type="entry name" value="ENOYL-COA HYDRATASE-RELATED"/>
    <property type="match status" value="1"/>
</dbReference>
<evidence type="ECO:0000313" key="3">
    <source>
        <dbReference type="EMBL" id="CAB3852485.1"/>
    </source>
</evidence>
<dbReference type="Pfam" id="PF00378">
    <property type="entry name" value="ECH_1"/>
    <property type="match status" value="1"/>
</dbReference>
<dbReference type="PROSITE" id="PS00166">
    <property type="entry name" value="ENOYL_COA_HYDRATASE"/>
    <property type="match status" value="1"/>
</dbReference>
<evidence type="ECO:0000256" key="1">
    <source>
        <dbReference type="ARBA" id="ARBA00005254"/>
    </source>
</evidence>
<sequence length="255" mass="27847">MKSSTNSPSLSVEGHIATIQLRSPSYSNRLGPVDLAAIRMHLETVNADIAVRVLRFEADGKTFCSGYDISCFGAGDAPGALYFGETIDLIESARPITIAAIQGGTYGGGTDLCLACDFRIGTQRAEALMPAASLGLHLYPGAMSRYVSRLGLNQAKRLFLMGELLRAEEMLRIGFLTELIDENGLQDRLTEISERMATMAPIPLFGMKTHLNRIARGDFDRRSIEEAVLLSEGSDDFAEGICAWKERRAPNFGHR</sequence>
<dbReference type="Gene3D" id="3.90.226.10">
    <property type="entry name" value="2-enoyl-CoA Hydratase, Chain A, domain 1"/>
    <property type="match status" value="1"/>
</dbReference>
<dbReference type="InterPro" id="IPR001753">
    <property type="entry name" value="Enoyl-CoA_hydra/iso"/>
</dbReference>
<accession>A0A6S7CUC4</accession>
<comment type="similarity">
    <text evidence="1 2">Belongs to the enoyl-CoA hydratase/isomerase family.</text>
</comment>
<proteinExistence type="inferred from homology"/>
<dbReference type="GO" id="GO:0006635">
    <property type="term" value="P:fatty acid beta-oxidation"/>
    <property type="evidence" value="ECO:0007669"/>
    <property type="project" value="TreeGrafter"/>
</dbReference>
<evidence type="ECO:0000256" key="2">
    <source>
        <dbReference type="RuleBase" id="RU003707"/>
    </source>
</evidence>
<dbReference type="RefSeq" id="WP_175128186.1">
    <property type="nucleotide sequence ID" value="NZ_CADILD010000001.1"/>
</dbReference>
<dbReference type="CDD" id="cd06558">
    <property type="entry name" value="crotonase-like"/>
    <property type="match status" value="1"/>
</dbReference>
<reference evidence="3 4" key="1">
    <citation type="submission" date="2020-04" db="EMBL/GenBank/DDBJ databases">
        <authorList>
            <person name="De Canck E."/>
        </authorList>
    </citation>
    <scope>NUCLEOTIDE SEQUENCE [LARGE SCALE GENOMIC DNA]</scope>
    <source>
        <strain evidence="3 4">LMG 1861</strain>
    </source>
</reference>
<dbReference type="EC" id="4.2.1.150" evidence="3"/>
<dbReference type="InterPro" id="IPR029045">
    <property type="entry name" value="ClpP/crotonase-like_dom_sf"/>
</dbReference>
<evidence type="ECO:0000313" key="4">
    <source>
        <dbReference type="Proteomes" id="UP000494105"/>
    </source>
</evidence>
<gene>
    <name evidence="3" type="ORF">LMG1861_01882</name>
</gene>